<dbReference type="SUPFAM" id="SSF100950">
    <property type="entry name" value="NagB/RpiA/CoA transferase-like"/>
    <property type="match status" value="1"/>
</dbReference>
<dbReference type="InterPro" id="IPR037171">
    <property type="entry name" value="NagB/RpiA_transferase-like"/>
</dbReference>
<dbReference type="KEGG" id="amx:AM2010_945"/>
<dbReference type="PATRIC" id="fig|543877.4.peg.955"/>
<dbReference type="InterPro" id="IPR012792">
    <property type="entry name" value="3-oxoacid_CoA-transf_A"/>
</dbReference>
<keyword evidence="1 2" id="KW-0808">Transferase</keyword>
<evidence type="ECO:0000313" key="3">
    <source>
        <dbReference type="Proteomes" id="UP000037643"/>
    </source>
</evidence>
<dbReference type="Gene3D" id="3.40.1080.10">
    <property type="entry name" value="Glutaconate Coenzyme A-transferase"/>
    <property type="match status" value="1"/>
</dbReference>
<evidence type="ECO:0000256" key="1">
    <source>
        <dbReference type="ARBA" id="ARBA00022679"/>
    </source>
</evidence>
<dbReference type="Proteomes" id="UP000037643">
    <property type="component" value="Chromosome"/>
</dbReference>
<proteinExistence type="predicted"/>
<dbReference type="Pfam" id="PF01144">
    <property type="entry name" value="CoA_trans"/>
    <property type="match status" value="1"/>
</dbReference>
<reference evidence="2 3" key="1">
    <citation type="submission" date="2015-06" db="EMBL/GenBank/DDBJ databases">
        <authorList>
            <person name="Kim K.M."/>
        </authorList>
    </citation>
    <scope>NUCLEOTIDE SEQUENCE [LARGE SCALE GENOMIC DNA]</scope>
    <source>
        <strain evidence="2 3">KCTC 22370</strain>
    </source>
</reference>
<dbReference type="AlphaFoldDB" id="A0A0G3X7A5"/>
<evidence type="ECO:0000313" key="2">
    <source>
        <dbReference type="EMBL" id="AKM07022.1"/>
    </source>
</evidence>
<dbReference type="PANTHER" id="PTHR13707">
    <property type="entry name" value="KETOACID-COENZYME A TRANSFERASE"/>
    <property type="match status" value="1"/>
</dbReference>
<sequence length="234" mass="25027">MNKVYDTAAAALQDVATDGMLVACGGFGLCGLPETLIDALFDTGVKDLTAVSNNAGIDGVGLARLIEEGRIAKMISSYVGNNRTFERAYLAGEVELEFSPQGTMSERLRAGGAGIPAFYTRTGVGTQIAEGKPHAEFDGLTYVQERAIRADLALVKAEVADTRGNLIYRKTARNFNPIMAAAGKITVAEVERIVPAGELDPDCIHTPGIYVDRIVRATRPKRMEFVTNSKVSAQ</sequence>
<organism evidence="2 3">
    <name type="scientific">Pelagerythrobacter marensis</name>
    <dbReference type="NCBI Taxonomy" id="543877"/>
    <lineage>
        <taxon>Bacteria</taxon>
        <taxon>Pseudomonadati</taxon>
        <taxon>Pseudomonadota</taxon>
        <taxon>Alphaproteobacteria</taxon>
        <taxon>Sphingomonadales</taxon>
        <taxon>Erythrobacteraceae</taxon>
        <taxon>Pelagerythrobacter</taxon>
    </lineage>
</organism>
<accession>A0A0G3X7A5</accession>
<gene>
    <name evidence="2" type="ORF">AM2010_945</name>
</gene>
<dbReference type="PANTHER" id="PTHR13707:SF60">
    <property type="entry name" value="ACETATE COA-TRANSFERASE SUBUNIT ALPHA"/>
    <property type="match status" value="1"/>
</dbReference>
<dbReference type="OrthoDB" id="9777193at2"/>
<dbReference type="SMART" id="SM00882">
    <property type="entry name" value="CoA_trans"/>
    <property type="match status" value="1"/>
</dbReference>
<keyword evidence="3" id="KW-1185">Reference proteome</keyword>
<protein>
    <submittedName>
        <fullName evidence="2">3-oxoacid CoA-transferase, A subunit</fullName>
    </submittedName>
</protein>
<dbReference type="NCBIfam" id="TIGR02429">
    <property type="entry name" value="pcaI_scoA_fam"/>
    <property type="match status" value="1"/>
</dbReference>
<dbReference type="GO" id="GO:0008410">
    <property type="term" value="F:CoA-transferase activity"/>
    <property type="evidence" value="ECO:0007669"/>
    <property type="project" value="InterPro"/>
</dbReference>
<dbReference type="EMBL" id="CP011805">
    <property type="protein sequence ID" value="AKM07022.1"/>
    <property type="molecule type" value="Genomic_DNA"/>
</dbReference>
<dbReference type="STRING" id="543877.AM2010_945"/>
<dbReference type="RefSeq" id="WP_047806101.1">
    <property type="nucleotide sequence ID" value="NZ_CP011805.1"/>
</dbReference>
<name>A0A0G3X7A5_9SPHN</name>
<dbReference type="InterPro" id="IPR004165">
    <property type="entry name" value="CoA_trans_fam_I"/>
</dbReference>